<feature type="transmembrane region" description="Helical" evidence="1">
    <location>
        <begin position="9"/>
        <end position="31"/>
    </location>
</feature>
<name>A0A6A7K728_9FIRM</name>
<accession>A0A6A7K728</accession>
<keyword evidence="1" id="KW-0812">Transmembrane</keyword>
<dbReference type="AlphaFoldDB" id="A0A6A7K728"/>
<dbReference type="RefSeq" id="WP_152802555.1">
    <property type="nucleotide sequence ID" value="NZ_WHNX01000006.1"/>
</dbReference>
<comment type="caution">
    <text evidence="2">The sequence shown here is derived from an EMBL/GenBank/DDBJ whole genome shotgun (WGS) entry which is preliminary data.</text>
</comment>
<evidence type="ECO:0000313" key="3">
    <source>
        <dbReference type="Proteomes" id="UP000440004"/>
    </source>
</evidence>
<evidence type="ECO:0000256" key="1">
    <source>
        <dbReference type="SAM" id="Phobius"/>
    </source>
</evidence>
<proteinExistence type="predicted"/>
<dbReference type="Proteomes" id="UP000440004">
    <property type="component" value="Unassembled WGS sequence"/>
</dbReference>
<dbReference type="EMBL" id="WHNX01000006">
    <property type="protein sequence ID" value="MPW25250.1"/>
    <property type="molecule type" value="Genomic_DNA"/>
</dbReference>
<keyword evidence="1" id="KW-1133">Transmembrane helix</keyword>
<organism evidence="2 3">
    <name type="scientific">Alkalibaculum sporogenes</name>
    <dbReference type="NCBI Taxonomy" id="2655001"/>
    <lineage>
        <taxon>Bacteria</taxon>
        <taxon>Bacillati</taxon>
        <taxon>Bacillota</taxon>
        <taxon>Clostridia</taxon>
        <taxon>Eubacteriales</taxon>
        <taxon>Eubacteriaceae</taxon>
        <taxon>Alkalibaculum</taxon>
    </lineage>
</organism>
<gene>
    <name evidence="2" type="ORF">GC105_05540</name>
</gene>
<evidence type="ECO:0000313" key="2">
    <source>
        <dbReference type="EMBL" id="MPW25250.1"/>
    </source>
</evidence>
<feature type="transmembrane region" description="Helical" evidence="1">
    <location>
        <begin position="37"/>
        <end position="55"/>
    </location>
</feature>
<sequence>MKENYLKRLVYLGFVLMLVAYVIMIGLVVTNNIIPDFVQYMFSGAMAIIFIASILRSRLKIKKD</sequence>
<keyword evidence="3" id="KW-1185">Reference proteome</keyword>
<reference evidence="2 3" key="1">
    <citation type="submission" date="2019-10" db="EMBL/GenBank/DDBJ databases">
        <title>Alkalibaculum tamaniensis sp.nov., a new alkaliphilic acetogen, isolated on methoxylated aromatics from a mud volcano.</title>
        <authorList>
            <person name="Khomyakova M.A."/>
            <person name="Merkel A.Y."/>
            <person name="Bonch-Osmolovskaya E.A."/>
            <person name="Slobodkin A.I."/>
        </authorList>
    </citation>
    <scope>NUCLEOTIDE SEQUENCE [LARGE SCALE GENOMIC DNA]</scope>
    <source>
        <strain evidence="2 3">M08DMB</strain>
    </source>
</reference>
<keyword evidence="1" id="KW-0472">Membrane</keyword>
<protein>
    <submittedName>
        <fullName evidence="2">Uncharacterized protein</fullName>
    </submittedName>
</protein>